<evidence type="ECO:0000256" key="3">
    <source>
        <dbReference type="ARBA" id="ARBA00022989"/>
    </source>
</evidence>
<evidence type="ECO:0000256" key="5">
    <source>
        <dbReference type="SAM" id="Phobius"/>
    </source>
</evidence>
<feature type="transmembrane region" description="Helical" evidence="5">
    <location>
        <begin position="200"/>
        <end position="221"/>
    </location>
</feature>
<evidence type="ECO:0000256" key="2">
    <source>
        <dbReference type="ARBA" id="ARBA00022692"/>
    </source>
</evidence>
<gene>
    <name evidence="6" type="ORF">SAMN05421819_2830</name>
</gene>
<proteinExistence type="predicted"/>
<accession>A0A1H5ZSL7</accession>
<evidence type="ECO:0000256" key="4">
    <source>
        <dbReference type="ARBA" id="ARBA00023136"/>
    </source>
</evidence>
<comment type="subcellular location">
    <subcellularLocation>
        <location evidence="1">Membrane</location>
        <topology evidence="1">Multi-pass membrane protein</topology>
    </subcellularLocation>
</comment>
<keyword evidence="7" id="KW-1185">Reference proteome</keyword>
<dbReference type="Pfam" id="PF04610">
    <property type="entry name" value="TrbL"/>
    <property type="match status" value="1"/>
</dbReference>
<evidence type="ECO:0000313" key="7">
    <source>
        <dbReference type="Proteomes" id="UP000236728"/>
    </source>
</evidence>
<evidence type="ECO:0000313" key="6">
    <source>
        <dbReference type="EMBL" id="SEG38775.1"/>
    </source>
</evidence>
<name>A0A1H5ZSL7_9BACT</name>
<dbReference type="GO" id="GO:0030255">
    <property type="term" value="P:protein secretion by the type IV secretion system"/>
    <property type="evidence" value="ECO:0007669"/>
    <property type="project" value="InterPro"/>
</dbReference>
<dbReference type="AlphaFoldDB" id="A0A1H5ZSL7"/>
<dbReference type="Proteomes" id="UP000236728">
    <property type="component" value="Unassembled WGS sequence"/>
</dbReference>
<sequence length="286" mass="30368">MGNQLLTFIAQQCDSLTATMSPSVDAIGLHIVLSLATIMMVWFGVQEALASAQGGPGFNMGKFLNFFMLISFAYMFVKYYDSSIPGIGYSLKGFISQGTTSLAQTIGQDGIQSMFQSIDAALAKSGPGMAMFTAPYLLFAYISTQIGLSVLSAIAAVILAYGAVAGTIIGILGPIFIPFLIIEKLEFLFWGWFKAYLSFAFYKVVAAATMSILGHLFITYYANLTDFTNPLTLIKNLPLLIVLVVVNVFLILKIPAITASIFSGSSSGHDAGMGAITGAITAGIMG</sequence>
<keyword evidence="2 5" id="KW-0812">Transmembrane</keyword>
<feature type="transmembrane region" description="Helical" evidence="5">
    <location>
        <begin position="168"/>
        <end position="193"/>
    </location>
</feature>
<reference evidence="6 7" key="1">
    <citation type="submission" date="2016-10" db="EMBL/GenBank/DDBJ databases">
        <authorList>
            <person name="de Groot N.N."/>
        </authorList>
    </citation>
    <scope>NUCLEOTIDE SEQUENCE [LARGE SCALE GENOMIC DNA]</scope>
    <source>
        <strain evidence="6 7">DSM 22489</strain>
    </source>
</reference>
<protein>
    <submittedName>
        <fullName evidence="6">TrbL/VirB6 plasmid conjugal transfer protein</fullName>
    </submittedName>
</protein>
<keyword evidence="3 5" id="KW-1133">Transmembrane helix</keyword>
<dbReference type="EMBL" id="FNVA01000004">
    <property type="protein sequence ID" value="SEG38775.1"/>
    <property type="molecule type" value="Genomic_DNA"/>
</dbReference>
<evidence type="ECO:0000256" key="1">
    <source>
        <dbReference type="ARBA" id="ARBA00004141"/>
    </source>
</evidence>
<organism evidence="6 7">
    <name type="scientific">Bryocella elongata</name>
    <dbReference type="NCBI Taxonomy" id="863522"/>
    <lineage>
        <taxon>Bacteria</taxon>
        <taxon>Pseudomonadati</taxon>
        <taxon>Acidobacteriota</taxon>
        <taxon>Terriglobia</taxon>
        <taxon>Terriglobales</taxon>
        <taxon>Acidobacteriaceae</taxon>
        <taxon>Bryocella</taxon>
    </lineage>
</organism>
<dbReference type="GO" id="GO:0016020">
    <property type="term" value="C:membrane"/>
    <property type="evidence" value="ECO:0007669"/>
    <property type="project" value="UniProtKB-SubCell"/>
</dbReference>
<feature type="transmembrane region" description="Helical" evidence="5">
    <location>
        <begin position="138"/>
        <end position="162"/>
    </location>
</feature>
<feature type="transmembrane region" description="Helical" evidence="5">
    <location>
        <begin position="57"/>
        <end position="77"/>
    </location>
</feature>
<feature type="transmembrane region" description="Helical" evidence="5">
    <location>
        <begin position="233"/>
        <end position="252"/>
    </location>
</feature>
<feature type="transmembrane region" description="Helical" evidence="5">
    <location>
        <begin position="26"/>
        <end position="45"/>
    </location>
</feature>
<dbReference type="InterPro" id="IPR007688">
    <property type="entry name" value="Conjugal_tfr_TrbL/VirB6"/>
</dbReference>
<keyword evidence="4 5" id="KW-0472">Membrane</keyword>